<keyword evidence="2" id="KW-0812">Transmembrane</keyword>
<protein>
    <submittedName>
        <fullName evidence="4">Uncharacterized protein</fullName>
    </submittedName>
</protein>
<feature type="compositionally biased region" description="Low complexity" evidence="1">
    <location>
        <begin position="611"/>
        <end position="624"/>
    </location>
</feature>
<keyword evidence="2" id="KW-0472">Membrane</keyword>
<dbReference type="WBParaSite" id="TMUE_2000010549.1">
    <property type="protein sequence ID" value="TMUE_2000010549.1"/>
    <property type="gene ID" value="WBGene00288088"/>
</dbReference>
<feature type="transmembrane region" description="Helical" evidence="2">
    <location>
        <begin position="88"/>
        <end position="110"/>
    </location>
</feature>
<keyword evidence="2" id="KW-1133">Transmembrane helix</keyword>
<accession>A0A5S6QTT5</accession>
<sequence length="750" mass="84321">MDIPIEDEFFTALTHLEDASDDLVISESVKGNNHPTCQAGRPLFPTENYTPHRWHPNYLKPLFVAPRPANPVVSVALVIGGSLCRASLCLILILLFACFILLACLVRLVFYSLRHFTQAPIFNPTFRRTHCDPLWPFFKPSNIQLPRSDPDSPRRCINFSFYLLSIILEGQGDLKELKYILQHRVRGRSSSQSVISCCSAAPQPPWLSFADQAKSDQTSEDDFEQSLNNLLLSCQPHASASRAYLSKCRSNTICLNIIVQSTWSDLGLCPLKLLSRIEDSPGKATVAIEPKLVVILPCPFGSCWTRAIKLVCSIHDILSGPVSLLNALLERRMPVWNDAIKLKSVRQARPRRTAESWQITSAKVGSMDRLLKVCHLLRCNVQELLLSLLGGTLRRYFREMGIRCPPPINSTLLVDNKQKSVDLPSSTECSGILVPVKLPVDVDGVIPRVWEAQERLCRSLESAFPEAGWVFANVVSALLPAHVAQKMVGALYGASDGIITFLRVRRNLRLCKKNVRALLVFPIPDVTPQSNLKFACTFTVHSWDVYISLSVSVMHFHKPNLLTSYMEEEVNLLFRQVDPRLLDATQPISWPLGFHHPLLRAKEPLPQQFASQGDDSTSSPSSSESDMDSQLPTVAELENLLVEIRFELQELKRTVFPDRESYVSRLTYMQSKMEAFQNKLTNAKLARKLNGSSDEAARRLEALVNVCQPEVPPLLPEDSHFVPIVRSVRKKSKRRRSPTAMEHCLNVQLL</sequence>
<dbReference type="AlphaFoldDB" id="A0A5S6QTT5"/>
<evidence type="ECO:0000256" key="2">
    <source>
        <dbReference type="SAM" id="Phobius"/>
    </source>
</evidence>
<dbReference type="STRING" id="70415.A0A5S6QTT5"/>
<evidence type="ECO:0000313" key="3">
    <source>
        <dbReference type="Proteomes" id="UP000046395"/>
    </source>
</evidence>
<proteinExistence type="predicted"/>
<name>A0A5S6QTT5_TRIMR</name>
<feature type="region of interest" description="Disordered" evidence="1">
    <location>
        <begin position="608"/>
        <end position="630"/>
    </location>
</feature>
<keyword evidence="3" id="KW-1185">Reference proteome</keyword>
<evidence type="ECO:0000256" key="1">
    <source>
        <dbReference type="SAM" id="MobiDB-lite"/>
    </source>
</evidence>
<evidence type="ECO:0000313" key="4">
    <source>
        <dbReference type="WBParaSite" id="TMUE_2000010549.1"/>
    </source>
</evidence>
<organism evidence="3 4">
    <name type="scientific">Trichuris muris</name>
    <name type="common">Mouse whipworm</name>
    <dbReference type="NCBI Taxonomy" id="70415"/>
    <lineage>
        <taxon>Eukaryota</taxon>
        <taxon>Metazoa</taxon>
        <taxon>Ecdysozoa</taxon>
        <taxon>Nematoda</taxon>
        <taxon>Enoplea</taxon>
        <taxon>Dorylaimia</taxon>
        <taxon>Trichinellida</taxon>
        <taxon>Trichuridae</taxon>
        <taxon>Trichuris</taxon>
    </lineage>
</organism>
<reference evidence="4" key="1">
    <citation type="submission" date="2019-12" db="UniProtKB">
        <authorList>
            <consortium name="WormBaseParasite"/>
        </authorList>
    </citation>
    <scope>IDENTIFICATION</scope>
</reference>
<dbReference type="Proteomes" id="UP000046395">
    <property type="component" value="Unassembled WGS sequence"/>
</dbReference>